<feature type="binding site" evidence="3">
    <location>
        <begin position="4"/>
        <end position="11"/>
    </location>
    <ligand>
        <name>GTP</name>
        <dbReference type="ChEBI" id="CHEBI:37565"/>
    </ligand>
</feature>
<gene>
    <name evidence="5" type="ORF">FTOL_07446</name>
</gene>
<dbReference type="GO" id="GO:0003924">
    <property type="term" value="F:GTPase activity"/>
    <property type="evidence" value="ECO:0007669"/>
    <property type="project" value="InterPro"/>
</dbReference>
<keyword evidence="6" id="KW-1185">Reference proteome</keyword>
<sequence length="204" mass="23234">MISGLDNAGKSTLLANHLCITKDDISIIGKAIYLDVKFCNYDNITFKVLDVGLSRPASFRRRERLHFNEASALVWIIDTNDHERHAEVREELIRTAFHNDGTPVLILANKQDLDGAWTVEQTKNYFVNDISSYYVTRPNAVYGTNLKTGEGLGEAFDWLKETMEGRVNSDADIAEETPVLTEKPLLNSDKVQTKSWDMEHKEWK</sequence>
<dbReference type="Gene3D" id="3.40.50.300">
    <property type="entry name" value="P-loop containing nucleotide triphosphate hydrolases"/>
    <property type="match status" value="1"/>
</dbReference>
<keyword evidence="2 3" id="KW-0342">GTP-binding</keyword>
<dbReference type="InterPro" id="IPR027417">
    <property type="entry name" value="P-loop_NTPase"/>
</dbReference>
<keyword evidence="4" id="KW-0460">Magnesium</keyword>
<dbReference type="InterPro" id="IPR024156">
    <property type="entry name" value="Small_GTPase_ARF"/>
</dbReference>
<evidence type="ECO:0000313" key="6">
    <source>
        <dbReference type="Proteomes" id="UP001187734"/>
    </source>
</evidence>
<dbReference type="InterPro" id="IPR006689">
    <property type="entry name" value="Small_GTPase_ARF/SAR"/>
</dbReference>
<evidence type="ECO:0000256" key="3">
    <source>
        <dbReference type="PIRSR" id="PIRSR606689-1"/>
    </source>
</evidence>
<evidence type="ECO:0000256" key="1">
    <source>
        <dbReference type="ARBA" id="ARBA00022741"/>
    </source>
</evidence>
<dbReference type="AlphaFoldDB" id="A0AAE8MBY9"/>
<accession>A0AAE8MBY9</accession>
<evidence type="ECO:0000256" key="2">
    <source>
        <dbReference type="ARBA" id="ARBA00023134"/>
    </source>
</evidence>
<keyword evidence="1 3" id="KW-0547">Nucleotide-binding</keyword>
<keyword evidence="4" id="KW-0479">Metal-binding</keyword>
<evidence type="ECO:0000313" key="5">
    <source>
        <dbReference type="EMBL" id="SPJ79055.1"/>
    </source>
</evidence>
<dbReference type="SUPFAM" id="SSF52540">
    <property type="entry name" value="P-loop containing nucleoside triphosphate hydrolases"/>
    <property type="match status" value="1"/>
</dbReference>
<dbReference type="Proteomes" id="UP001187734">
    <property type="component" value="Unassembled WGS sequence"/>
</dbReference>
<dbReference type="PROSITE" id="PS51417">
    <property type="entry name" value="ARF"/>
    <property type="match status" value="1"/>
</dbReference>
<dbReference type="GO" id="GO:0046872">
    <property type="term" value="F:metal ion binding"/>
    <property type="evidence" value="ECO:0007669"/>
    <property type="project" value="UniProtKB-KW"/>
</dbReference>
<organism evidence="5 6">
    <name type="scientific">Fusarium torulosum</name>
    <dbReference type="NCBI Taxonomy" id="33205"/>
    <lineage>
        <taxon>Eukaryota</taxon>
        <taxon>Fungi</taxon>
        <taxon>Dikarya</taxon>
        <taxon>Ascomycota</taxon>
        <taxon>Pezizomycotina</taxon>
        <taxon>Sordariomycetes</taxon>
        <taxon>Hypocreomycetidae</taxon>
        <taxon>Hypocreales</taxon>
        <taxon>Nectriaceae</taxon>
        <taxon>Fusarium</taxon>
    </lineage>
</organism>
<evidence type="ECO:0000256" key="4">
    <source>
        <dbReference type="PIRSR" id="PIRSR606689-2"/>
    </source>
</evidence>
<protein>
    <submittedName>
        <fullName evidence="5">Related to ADP-ribosylation factor</fullName>
    </submittedName>
</protein>
<feature type="binding site" evidence="4">
    <location>
        <position position="11"/>
    </location>
    <ligand>
        <name>Mg(2+)</name>
        <dbReference type="ChEBI" id="CHEBI:18420"/>
    </ligand>
</feature>
<dbReference type="GO" id="GO:0005525">
    <property type="term" value="F:GTP binding"/>
    <property type="evidence" value="ECO:0007669"/>
    <property type="project" value="UniProtKB-KW"/>
</dbReference>
<dbReference type="Pfam" id="PF00025">
    <property type="entry name" value="Arf"/>
    <property type="match status" value="1"/>
</dbReference>
<reference evidence="5" key="1">
    <citation type="submission" date="2018-03" db="EMBL/GenBank/DDBJ databases">
        <authorList>
            <person name="Guldener U."/>
        </authorList>
    </citation>
    <scope>NUCLEOTIDE SEQUENCE</scope>
</reference>
<feature type="binding site" evidence="3">
    <location>
        <begin position="109"/>
        <end position="112"/>
    </location>
    <ligand>
        <name>GTP</name>
        <dbReference type="ChEBI" id="CHEBI:37565"/>
    </ligand>
</feature>
<dbReference type="PANTHER" id="PTHR11711">
    <property type="entry name" value="ADP RIBOSYLATION FACTOR-RELATED"/>
    <property type="match status" value="1"/>
</dbReference>
<proteinExistence type="predicted"/>
<dbReference type="SMART" id="SM00177">
    <property type="entry name" value="ARF"/>
    <property type="match status" value="1"/>
</dbReference>
<comment type="caution">
    <text evidence="5">The sequence shown here is derived from an EMBL/GenBank/DDBJ whole genome shotgun (WGS) entry which is preliminary data.</text>
</comment>
<name>A0AAE8MBY9_9HYPO</name>
<dbReference type="EMBL" id="ONZP01000251">
    <property type="protein sequence ID" value="SPJ79055.1"/>
    <property type="molecule type" value="Genomic_DNA"/>
</dbReference>